<name>A0A5C6D8C2_9BACT</name>
<dbReference type="AlphaFoldDB" id="A0A5C6D8C2"/>
<accession>A0A5C6D8C2</accession>
<keyword evidence="3" id="KW-1185">Reference proteome</keyword>
<proteinExistence type="predicted"/>
<feature type="transmembrane region" description="Helical" evidence="1">
    <location>
        <begin position="155"/>
        <end position="175"/>
    </location>
</feature>
<keyword evidence="1" id="KW-0472">Membrane</keyword>
<gene>
    <name evidence="2" type="ORF">Poly41_62990</name>
</gene>
<protein>
    <recommendedName>
        <fullName evidence="4">DUF4345 domain-containing protein</fullName>
    </recommendedName>
</protein>
<feature type="transmembrane region" description="Helical" evidence="1">
    <location>
        <begin position="60"/>
        <end position="79"/>
    </location>
</feature>
<organism evidence="2 3">
    <name type="scientific">Novipirellula artificiosorum</name>
    <dbReference type="NCBI Taxonomy" id="2528016"/>
    <lineage>
        <taxon>Bacteria</taxon>
        <taxon>Pseudomonadati</taxon>
        <taxon>Planctomycetota</taxon>
        <taxon>Planctomycetia</taxon>
        <taxon>Pirellulales</taxon>
        <taxon>Pirellulaceae</taxon>
        <taxon>Novipirellula</taxon>
    </lineage>
</organism>
<dbReference type="Pfam" id="PF14248">
    <property type="entry name" value="DUF4345"/>
    <property type="match status" value="1"/>
</dbReference>
<sequence length="188" mass="20273" precursor="true">MRHRTAQDGLLGRSGLAQQRQLIGEPKNAPELPIGRFLKSTSLGGNRVILDVRSKMITRAFLIFCAVGLVPIALGYGAMPSASLDALFGITVDTTNLTHIMRAVMGLYFAMVVIWLWGAFSRSMAGPALVACAVFMLGLAAGRLLSFVLDGMPHWLLIVYAVLEIVLGAVAVLLYQSRTRSDRALSAK</sequence>
<dbReference type="Proteomes" id="UP000319143">
    <property type="component" value="Unassembled WGS sequence"/>
</dbReference>
<evidence type="ECO:0008006" key="4">
    <source>
        <dbReference type="Google" id="ProtNLM"/>
    </source>
</evidence>
<evidence type="ECO:0000313" key="3">
    <source>
        <dbReference type="Proteomes" id="UP000319143"/>
    </source>
</evidence>
<evidence type="ECO:0000313" key="2">
    <source>
        <dbReference type="EMBL" id="TWU31109.1"/>
    </source>
</evidence>
<keyword evidence="1" id="KW-0812">Transmembrane</keyword>
<dbReference type="InterPro" id="IPR025597">
    <property type="entry name" value="DUF4345"/>
</dbReference>
<reference evidence="2 3" key="1">
    <citation type="submission" date="2019-02" db="EMBL/GenBank/DDBJ databases">
        <title>Deep-cultivation of Planctomycetes and their phenomic and genomic characterization uncovers novel biology.</title>
        <authorList>
            <person name="Wiegand S."/>
            <person name="Jogler M."/>
            <person name="Boedeker C."/>
            <person name="Pinto D."/>
            <person name="Vollmers J."/>
            <person name="Rivas-Marin E."/>
            <person name="Kohn T."/>
            <person name="Peeters S.H."/>
            <person name="Heuer A."/>
            <person name="Rast P."/>
            <person name="Oberbeckmann S."/>
            <person name="Bunk B."/>
            <person name="Jeske O."/>
            <person name="Meyerdierks A."/>
            <person name="Storesund J.E."/>
            <person name="Kallscheuer N."/>
            <person name="Luecker S."/>
            <person name="Lage O.M."/>
            <person name="Pohl T."/>
            <person name="Merkel B.J."/>
            <person name="Hornburger P."/>
            <person name="Mueller R.-W."/>
            <person name="Bruemmer F."/>
            <person name="Labrenz M."/>
            <person name="Spormann A.M."/>
            <person name="Op Den Camp H."/>
            <person name="Overmann J."/>
            <person name="Amann R."/>
            <person name="Jetten M.S.M."/>
            <person name="Mascher T."/>
            <person name="Medema M.H."/>
            <person name="Devos D.P."/>
            <person name="Kaster A.-K."/>
            <person name="Ovreas L."/>
            <person name="Rohde M."/>
            <person name="Galperin M.Y."/>
            <person name="Jogler C."/>
        </authorList>
    </citation>
    <scope>NUCLEOTIDE SEQUENCE [LARGE SCALE GENOMIC DNA]</scope>
    <source>
        <strain evidence="2 3">Poly41</strain>
    </source>
</reference>
<keyword evidence="1" id="KW-1133">Transmembrane helix</keyword>
<feature type="transmembrane region" description="Helical" evidence="1">
    <location>
        <begin position="129"/>
        <end position="149"/>
    </location>
</feature>
<dbReference type="EMBL" id="SJPV01000018">
    <property type="protein sequence ID" value="TWU31109.1"/>
    <property type="molecule type" value="Genomic_DNA"/>
</dbReference>
<evidence type="ECO:0000256" key="1">
    <source>
        <dbReference type="SAM" id="Phobius"/>
    </source>
</evidence>
<comment type="caution">
    <text evidence="2">The sequence shown here is derived from an EMBL/GenBank/DDBJ whole genome shotgun (WGS) entry which is preliminary data.</text>
</comment>
<feature type="transmembrane region" description="Helical" evidence="1">
    <location>
        <begin position="99"/>
        <end position="117"/>
    </location>
</feature>